<dbReference type="PANTHER" id="PTHR33977">
    <property type="entry name" value="ZINC ION BINDING PROTEIN"/>
    <property type="match status" value="1"/>
</dbReference>
<comment type="caution">
    <text evidence="1">The sequence shown here is derived from an EMBL/GenBank/DDBJ whole genome shotgun (WGS) entry which is preliminary data.</text>
</comment>
<name>A0AAV8WRD5_9CUCU</name>
<accession>A0AAV8WRD5</accession>
<gene>
    <name evidence="1" type="ORF">NQ314_018690</name>
</gene>
<dbReference type="AlphaFoldDB" id="A0AAV8WRD5"/>
<organism evidence="1 2">
    <name type="scientific">Rhamnusium bicolor</name>
    <dbReference type="NCBI Taxonomy" id="1586634"/>
    <lineage>
        <taxon>Eukaryota</taxon>
        <taxon>Metazoa</taxon>
        <taxon>Ecdysozoa</taxon>
        <taxon>Arthropoda</taxon>
        <taxon>Hexapoda</taxon>
        <taxon>Insecta</taxon>
        <taxon>Pterygota</taxon>
        <taxon>Neoptera</taxon>
        <taxon>Endopterygota</taxon>
        <taxon>Coleoptera</taxon>
        <taxon>Polyphaga</taxon>
        <taxon>Cucujiformia</taxon>
        <taxon>Chrysomeloidea</taxon>
        <taxon>Cerambycidae</taxon>
        <taxon>Lepturinae</taxon>
        <taxon>Rhagiini</taxon>
        <taxon>Rhamnusium</taxon>
    </lineage>
</organism>
<keyword evidence="2" id="KW-1185">Reference proteome</keyword>
<evidence type="ECO:0000313" key="2">
    <source>
        <dbReference type="Proteomes" id="UP001162156"/>
    </source>
</evidence>
<protein>
    <recommendedName>
        <fullName evidence="3">MULE transposase domain-containing protein</fullName>
    </recommendedName>
</protein>
<evidence type="ECO:0008006" key="3">
    <source>
        <dbReference type="Google" id="ProtNLM"/>
    </source>
</evidence>
<proteinExistence type="predicted"/>
<feature type="non-terminal residue" evidence="1">
    <location>
        <position position="1"/>
    </location>
</feature>
<evidence type="ECO:0000313" key="1">
    <source>
        <dbReference type="EMBL" id="KAJ8928715.1"/>
    </source>
</evidence>
<reference evidence="1" key="1">
    <citation type="journal article" date="2023" name="Insect Mol. Biol.">
        <title>Genome sequencing provides insights into the evolution of gene families encoding plant cell wall-degrading enzymes in longhorned beetles.</title>
        <authorList>
            <person name="Shin N.R."/>
            <person name="Okamura Y."/>
            <person name="Kirsch R."/>
            <person name="Pauchet Y."/>
        </authorList>
    </citation>
    <scope>NUCLEOTIDE SEQUENCE</scope>
    <source>
        <strain evidence="1">RBIC_L_NR</strain>
    </source>
</reference>
<dbReference type="PANTHER" id="PTHR33977:SF1">
    <property type="entry name" value="ZINC ION BINDING PROTEIN"/>
    <property type="match status" value="1"/>
</dbReference>
<dbReference type="Proteomes" id="UP001162156">
    <property type="component" value="Unassembled WGS sequence"/>
</dbReference>
<sequence>THYAHTTDLQHIRIPKEDRQIVASKLVNGVTPMRILETTRDNIEAHLKRVDLLTSKDIHNIKTSYNIEVSDGRRHANDAVSVDLWVEERRSENPEDNPVVYYKKQGESAKNLQKNDFCLIIMNKSQKVMLEEFGSNIIAIDDEYKQGFPVVFMFSNKKDTLIYSILFEKIKLIVGRIVPKTFMSDLAETFYNALFQVMGPVENQLFCSWHVDRAWQSNLNKIGNIEKCSQVYKILKILQQETSACNFEISLQNAIESMLNDKETELFWTLF</sequence>
<dbReference type="EMBL" id="JANEYF010005294">
    <property type="protein sequence ID" value="KAJ8928715.1"/>
    <property type="molecule type" value="Genomic_DNA"/>
</dbReference>